<gene>
    <name evidence="5" type="primary">CRYL1</name>
    <name evidence="5" type="ORF">Anas_11580</name>
</gene>
<comment type="caution">
    <text evidence="5">The sequence shown here is derived from an EMBL/GenBank/DDBJ whole genome shotgun (WGS) entry which is preliminary data.</text>
</comment>
<dbReference type="AlphaFoldDB" id="A0A5N5T8A8"/>
<evidence type="ECO:0000313" key="5">
    <source>
        <dbReference type="EMBL" id="KAB7502851.1"/>
    </source>
</evidence>
<dbReference type="PANTHER" id="PTHR48075:SF1">
    <property type="entry name" value="LAMBDA-CRYSTALLIN HOMOLOG"/>
    <property type="match status" value="1"/>
</dbReference>
<dbReference type="InterPro" id="IPR036291">
    <property type="entry name" value="NAD(P)-bd_dom_sf"/>
</dbReference>
<dbReference type="Proteomes" id="UP000326759">
    <property type="component" value="Unassembled WGS sequence"/>
</dbReference>
<dbReference type="SUPFAM" id="SSF48179">
    <property type="entry name" value="6-phosphogluconate dehydrogenase C-terminal domain-like"/>
    <property type="match status" value="1"/>
</dbReference>
<reference evidence="5 6" key="1">
    <citation type="journal article" date="2019" name="PLoS Biol.">
        <title>Sex chromosomes control vertical transmission of feminizing Wolbachia symbionts in an isopod.</title>
        <authorList>
            <person name="Becking T."/>
            <person name="Chebbi M.A."/>
            <person name="Giraud I."/>
            <person name="Moumen B."/>
            <person name="Laverre T."/>
            <person name="Caubet Y."/>
            <person name="Peccoud J."/>
            <person name="Gilbert C."/>
            <person name="Cordaux R."/>
        </authorList>
    </citation>
    <scope>NUCLEOTIDE SEQUENCE [LARGE SCALE GENOMIC DNA]</scope>
    <source>
        <strain evidence="5">ANa2</strain>
        <tissue evidence="5">Whole body excluding digestive tract and cuticle</tissue>
    </source>
</reference>
<dbReference type="InterPro" id="IPR013328">
    <property type="entry name" value="6PGD_dom2"/>
</dbReference>
<dbReference type="Gene3D" id="3.40.50.720">
    <property type="entry name" value="NAD(P)-binding Rossmann-like Domain"/>
    <property type="match status" value="1"/>
</dbReference>
<evidence type="ECO:0000313" key="6">
    <source>
        <dbReference type="Proteomes" id="UP000326759"/>
    </source>
</evidence>
<dbReference type="OrthoDB" id="2021159at2759"/>
<dbReference type="Pfam" id="PF00725">
    <property type="entry name" value="3HCDH"/>
    <property type="match status" value="1"/>
</dbReference>
<feature type="domain" description="3-hydroxyacyl-CoA dehydrogenase NAD binding" evidence="4">
    <location>
        <begin position="6"/>
        <end position="106"/>
    </location>
</feature>
<organism evidence="5 6">
    <name type="scientific">Armadillidium nasatum</name>
    <dbReference type="NCBI Taxonomy" id="96803"/>
    <lineage>
        <taxon>Eukaryota</taxon>
        <taxon>Metazoa</taxon>
        <taxon>Ecdysozoa</taxon>
        <taxon>Arthropoda</taxon>
        <taxon>Crustacea</taxon>
        <taxon>Multicrustacea</taxon>
        <taxon>Malacostraca</taxon>
        <taxon>Eumalacostraca</taxon>
        <taxon>Peracarida</taxon>
        <taxon>Isopoda</taxon>
        <taxon>Oniscidea</taxon>
        <taxon>Crinocheta</taxon>
        <taxon>Armadillidiidae</taxon>
        <taxon>Armadillidium</taxon>
    </lineage>
</organism>
<dbReference type="InterPro" id="IPR006180">
    <property type="entry name" value="3-OHacyl-CoA_DH_CS"/>
</dbReference>
<proteinExistence type="inferred from homology"/>
<dbReference type="EMBL" id="SEYY01006589">
    <property type="protein sequence ID" value="KAB7502851.1"/>
    <property type="molecule type" value="Genomic_DNA"/>
</dbReference>
<sequence length="225" mass="25837">MKECLKNSKHVQECVPENLDLKKKIFKEIDELVDSHTVLSSSTSCILPSKFTEDLKNRQNCIVSHPVNPPYYVPAVEVIPAPWTAKEVVDKTCSLLEELELVPIRFAREHPGFAVNRLQYALLNECYHLVHDGILTPKDVDNVIKEGLAMRWVWCGPYETIHMNAEGTESYIDRYGKSIRAVSEDFKTIPPWTTEEARDIIRTQSLERQETHSHFFSQKGIKGEN</sequence>
<protein>
    <submittedName>
        <fullName evidence="5">Lambda-crystallin-like protein</fullName>
    </submittedName>
</protein>
<evidence type="ECO:0000256" key="1">
    <source>
        <dbReference type="ARBA" id="ARBA00009463"/>
    </source>
</evidence>
<name>A0A5N5T8A8_9CRUS</name>
<feature type="domain" description="3-hydroxyacyl-CoA dehydrogenase C-terminal" evidence="3">
    <location>
        <begin position="112"/>
        <end position="166"/>
    </location>
</feature>
<dbReference type="Pfam" id="PF02737">
    <property type="entry name" value="3HCDH_N"/>
    <property type="match status" value="1"/>
</dbReference>
<dbReference type="InterPro" id="IPR006176">
    <property type="entry name" value="3-OHacyl-CoA_DH_NAD-bd"/>
</dbReference>
<evidence type="ECO:0000259" key="4">
    <source>
        <dbReference type="Pfam" id="PF02737"/>
    </source>
</evidence>
<dbReference type="InterPro" id="IPR006108">
    <property type="entry name" value="3HC_DH_C"/>
</dbReference>
<dbReference type="Gene3D" id="1.10.1040.10">
    <property type="entry name" value="N-(1-d-carboxylethyl)-l-norvaline Dehydrogenase, domain 2"/>
    <property type="match status" value="1"/>
</dbReference>
<dbReference type="GO" id="GO:0070403">
    <property type="term" value="F:NAD+ binding"/>
    <property type="evidence" value="ECO:0007669"/>
    <property type="project" value="InterPro"/>
</dbReference>
<dbReference type="GO" id="GO:0050104">
    <property type="term" value="F:L-gulonate 3-dehydrogenase activity"/>
    <property type="evidence" value="ECO:0007669"/>
    <property type="project" value="TreeGrafter"/>
</dbReference>
<comment type="similarity">
    <text evidence="1">Belongs to the 3-hydroxyacyl-CoA dehydrogenase family.</text>
</comment>
<evidence type="ECO:0000259" key="3">
    <source>
        <dbReference type="Pfam" id="PF00725"/>
    </source>
</evidence>
<dbReference type="InterPro" id="IPR008927">
    <property type="entry name" value="6-PGluconate_DH-like_C_sf"/>
</dbReference>
<dbReference type="PROSITE" id="PS00067">
    <property type="entry name" value="3HCDH"/>
    <property type="match status" value="1"/>
</dbReference>
<dbReference type="PANTHER" id="PTHR48075">
    <property type="entry name" value="3-HYDROXYACYL-COA DEHYDROGENASE FAMILY PROTEIN"/>
    <property type="match status" value="1"/>
</dbReference>
<keyword evidence="6" id="KW-1185">Reference proteome</keyword>
<evidence type="ECO:0000256" key="2">
    <source>
        <dbReference type="ARBA" id="ARBA00023002"/>
    </source>
</evidence>
<keyword evidence="2" id="KW-0560">Oxidoreductase</keyword>
<dbReference type="GO" id="GO:0006631">
    <property type="term" value="P:fatty acid metabolic process"/>
    <property type="evidence" value="ECO:0007669"/>
    <property type="project" value="InterPro"/>
</dbReference>
<dbReference type="SUPFAM" id="SSF51735">
    <property type="entry name" value="NAD(P)-binding Rossmann-fold domains"/>
    <property type="match status" value="1"/>
</dbReference>
<accession>A0A5N5T8A8</accession>